<protein>
    <recommendedName>
        <fullName evidence="3">Rha family transcriptional regulator</fullName>
    </recommendedName>
</protein>
<keyword evidence="2" id="KW-1185">Reference proteome</keyword>
<dbReference type="Proteomes" id="UP001156870">
    <property type="component" value="Unassembled WGS sequence"/>
</dbReference>
<proteinExistence type="predicted"/>
<organism evidence="1 2">
    <name type="scientific">Marinibactrum halimedae</name>
    <dbReference type="NCBI Taxonomy" id="1444977"/>
    <lineage>
        <taxon>Bacteria</taxon>
        <taxon>Pseudomonadati</taxon>
        <taxon>Pseudomonadota</taxon>
        <taxon>Gammaproteobacteria</taxon>
        <taxon>Cellvibrionales</taxon>
        <taxon>Cellvibrionaceae</taxon>
        <taxon>Marinibactrum</taxon>
    </lineage>
</organism>
<comment type="caution">
    <text evidence="1">The sequence shown here is derived from an EMBL/GenBank/DDBJ whole genome shotgun (WGS) entry which is preliminary data.</text>
</comment>
<evidence type="ECO:0008006" key="3">
    <source>
        <dbReference type="Google" id="ProtNLM"/>
    </source>
</evidence>
<dbReference type="EMBL" id="BSPD01000087">
    <property type="protein sequence ID" value="GLS27748.1"/>
    <property type="molecule type" value="Genomic_DNA"/>
</dbReference>
<dbReference type="RefSeq" id="WP_232593494.1">
    <property type="nucleotide sequence ID" value="NZ_BSPD01000087.1"/>
</dbReference>
<evidence type="ECO:0000313" key="2">
    <source>
        <dbReference type="Proteomes" id="UP001156870"/>
    </source>
</evidence>
<dbReference type="AlphaFoldDB" id="A0AA37TAD3"/>
<sequence>MNTLPTAEIKTMSSREIAELTGKQHGHIKRDIEKLCTDLNHPNLDSSNYVHNGNTYTEYHLDKELTLTLITGYNPNLRRVIIKRWQELEQLEKPVIENKPRIAPAQHAAAQLSGYIEASKLLGTAPEMAKAIAVDQTLNDTGVDFNPLLIGHNTVTEVPLIPSKLGELIGKTAQAVNKLLLENGLQVKINGNWAPTELGMEYCSMEPYKAKDSDHSGYRPMWFKRVLEVIASEQAA</sequence>
<evidence type="ECO:0000313" key="1">
    <source>
        <dbReference type="EMBL" id="GLS27748.1"/>
    </source>
</evidence>
<reference evidence="1 2" key="1">
    <citation type="journal article" date="2014" name="Int. J. Syst. Evol. Microbiol.">
        <title>Complete genome sequence of Corynebacterium casei LMG S-19264T (=DSM 44701T), isolated from a smear-ripened cheese.</title>
        <authorList>
            <consortium name="US DOE Joint Genome Institute (JGI-PGF)"/>
            <person name="Walter F."/>
            <person name="Albersmeier A."/>
            <person name="Kalinowski J."/>
            <person name="Ruckert C."/>
        </authorList>
    </citation>
    <scope>NUCLEOTIDE SEQUENCE [LARGE SCALE GENOMIC DNA]</scope>
    <source>
        <strain evidence="1 2">NBRC 110095</strain>
    </source>
</reference>
<gene>
    <name evidence="1" type="ORF">GCM10007877_34670</name>
</gene>
<dbReference type="Pfam" id="PF09669">
    <property type="entry name" value="Phage_pRha"/>
    <property type="match status" value="1"/>
</dbReference>
<dbReference type="InterPro" id="IPR014054">
    <property type="entry name" value="Phage_regulatory_Rha"/>
</dbReference>
<name>A0AA37TAD3_9GAMM</name>
<accession>A0AA37TAD3</accession>